<comment type="catalytic activity">
    <reaction evidence="13">
        <text>L-tyrosine + 2-oxoglutarate = 3-(4-hydroxyphenyl)pyruvate + L-glutamate</text>
        <dbReference type="Rhea" id="RHEA:15093"/>
        <dbReference type="ChEBI" id="CHEBI:16810"/>
        <dbReference type="ChEBI" id="CHEBI:29985"/>
        <dbReference type="ChEBI" id="CHEBI:36242"/>
        <dbReference type="ChEBI" id="CHEBI:58315"/>
        <dbReference type="EC" id="2.6.1.5"/>
    </reaction>
</comment>
<evidence type="ECO:0000313" key="18">
    <source>
        <dbReference type="Proteomes" id="UP001210925"/>
    </source>
</evidence>
<dbReference type="InterPro" id="IPR004839">
    <property type="entry name" value="Aminotransferase_I/II_large"/>
</dbReference>
<sequence>MAKKIKASKVSKRTRNPIRQIVDNLKVEPNKDKEFISLALGDPTTHGNLKIHQSCVDSVTKHLNSFKANGYGPSVGTLPAREAIAKKYSGGFANYVAKDIVIASGCSDALNLCIGALCDDTQNILIPRPGFSLYETLASSKGIECKFYNLLPDQQWMIDLKDLEAQIDSKTACILINNPSNPCGSVYPKSHLMDLIQIAIKYDLPVIADEIYADMVFEGHEFHALASLTDKVPILSCGGLAKKYLVPGWRVGWICIHDPTDVLSEIRDGIMNLSQLIIGSNSLIQAAVPDILATDESFNKENMKQLQGNAELCIELLQGCPGITVVKPQGAMYLMLKIEIEKFKDITDDVDFVEKLVQEQSVLCLPGQCFQCPEPFVRIVFSPPKEKIHESVSRIKEFCLNHLK</sequence>
<name>A0AAD5UNB1_9FUNG</name>
<dbReference type="PIRSF" id="PIRSF000517">
    <property type="entry name" value="Tyr_transaminase"/>
    <property type="match status" value="1"/>
</dbReference>
<dbReference type="InterPro" id="IPR005957">
    <property type="entry name" value="Tyrosine_aminoTrfase"/>
</dbReference>
<dbReference type="PANTHER" id="PTHR45744:SF2">
    <property type="entry name" value="TYROSINE AMINOTRANSFERASE"/>
    <property type="match status" value="1"/>
</dbReference>
<keyword evidence="7" id="KW-0032">Aminotransferase</keyword>
<dbReference type="InterPro" id="IPR015422">
    <property type="entry name" value="PyrdxlP-dep_Trfase_small"/>
</dbReference>
<dbReference type="PROSITE" id="PS00105">
    <property type="entry name" value="AA_TRANSFER_CLASS_1"/>
    <property type="match status" value="1"/>
</dbReference>
<organism evidence="17 18">
    <name type="scientific">Boothiomyces macroporosus</name>
    <dbReference type="NCBI Taxonomy" id="261099"/>
    <lineage>
        <taxon>Eukaryota</taxon>
        <taxon>Fungi</taxon>
        <taxon>Fungi incertae sedis</taxon>
        <taxon>Chytridiomycota</taxon>
        <taxon>Chytridiomycota incertae sedis</taxon>
        <taxon>Chytridiomycetes</taxon>
        <taxon>Rhizophydiales</taxon>
        <taxon>Terramycetaceae</taxon>
        <taxon>Boothiomyces</taxon>
    </lineage>
</organism>
<dbReference type="Proteomes" id="UP001210925">
    <property type="component" value="Unassembled WGS sequence"/>
</dbReference>
<protein>
    <recommendedName>
        <fullName evidence="6">Tyrosine aminotransferase</fullName>
        <ecNumber evidence="5">2.6.1.5</ecNumber>
    </recommendedName>
    <alternativeName>
        <fullName evidence="12">L-tyrosine:2-oxoglutarate aminotransferase</fullName>
    </alternativeName>
</protein>
<comment type="similarity">
    <text evidence="3 14">Belongs to the class-I pyridoxal-phosphate-dependent aminotransferase family.</text>
</comment>
<keyword evidence="10 14" id="KW-0663">Pyridoxal phosphate</keyword>
<evidence type="ECO:0000256" key="8">
    <source>
        <dbReference type="ARBA" id="ARBA00022679"/>
    </source>
</evidence>
<comment type="cofactor">
    <cofactor evidence="1 14 15">
        <name>pyridoxal 5'-phosphate</name>
        <dbReference type="ChEBI" id="CHEBI:597326"/>
    </cofactor>
</comment>
<evidence type="ECO:0000256" key="3">
    <source>
        <dbReference type="ARBA" id="ARBA00007441"/>
    </source>
</evidence>
<evidence type="ECO:0000259" key="16">
    <source>
        <dbReference type="Pfam" id="PF00155"/>
    </source>
</evidence>
<dbReference type="GO" id="GO:0006559">
    <property type="term" value="P:L-phenylalanine catabolic process"/>
    <property type="evidence" value="ECO:0007669"/>
    <property type="project" value="UniProtKB-KW"/>
</dbReference>
<evidence type="ECO:0000256" key="7">
    <source>
        <dbReference type="ARBA" id="ARBA00022576"/>
    </source>
</evidence>
<dbReference type="InterPro" id="IPR015424">
    <property type="entry name" value="PyrdxlP-dep_Trfase"/>
</dbReference>
<dbReference type="InterPro" id="IPR004838">
    <property type="entry name" value="NHTrfase_class1_PyrdxlP-BS"/>
</dbReference>
<evidence type="ECO:0000256" key="11">
    <source>
        <dbReference type="ARBA" id="ARBA00023232"/>
    </source>
</evidence>
<dbReference type="InterPro" id="IPR015421">
    <property type="entry name" value="PyrdxlP-dep_Trfase_major"/>
</dbReference>
<dbReference type="NCBIfam" id="TIGR01264">
    <property type="entry name" value="tyr_amTase_E"/>
    <property type="match status" value="1"/>
</dbReference>
<dbReference type="SUPFAM" id="SSF53383">
    <property type="entry name" value="PLP-dependent transferases"/>
    <property type="match status" value="1"/>
</dbReference>
<keyword evidence="9" id="KW-0828">Tyrosine catabolism</keyword>
<comment type="caution">
    <text evidence="17">The sequence shown here is derived from an EMBL/GenBank/DDBJ whole genome shotgun (WGS) entry which is preliminary data.</text>
</comment>
<keyword evidence="8" id="KW-0808">Transferase</keyword>
<feature type="domain" description="Aminotransferase class I/classII large" evidence="16">
    <location>
        <begin position="34"/>
        <end position="395"/>
    </location>
</feature>
<dbReference type="NCBIfam" id="TIGR01265">
    <property type="entry name" value="tyr_nico_aTase"/>
    <property type="match status" value="1"/>
</dbReference>
<evidence type="ECO:0000256" key="12">
    <source>
        <dbReference type="ARBA" id="ARBA00031696"/>
    </source>
</evidence>
<dbReference type="CDD" id="cd00609">
    <property type="entry name" value="AAT_like"/>
    <property type="match status" value="1"/>
</dbReference>
<evidence type="ECO:0000256" key="14">
    <source>
        <dbReference type="PIRNR" id="PIRNR000517"/>
    </source>
</evidence>
<dbReference type="Gene3D" id="3.40.640.10">
    <property type="entry name" value="Type I PLP-dependent aspartate aminotransferase-like (Major domain)"/>
    <property type="match status" value="1"/>
</dbReference>
<gene>
    <name evidence="17" type="ORF">HK103_001159</name>
</gene>
<dbReference type="GO" id="GO:0004838">
    <property type="term" value="F:L-tyrosine-2-oxoglutarate transaminase activity"/>
    <property type="evidence" value="ECO:0007669"/>
    <property type="project" value="InterPro"/>
</dbReference>
<dbReference type="Gene3D" id="3.90.1150.10">
    <property type="entry name" value="Aspartate Aminotransferase, domain 1"/>
    <property type="match status" value="1"/>
</dbReference>
<dbReference type="GO" id="GO:0030170">
    <property type="term" value="F:pyridoxal phosphate binding"/>
    <property type="evidence" value="ECO:0007669"/>
    <property type="project" value="InterPro"/>
</dbReference>
<dbReference type="InterPro" id="IPR005958">
    <property type="entry name" value="TyrNic_aminoTrfase"/>
</dbReference>
<dbReference type="AlphaFoldDB" id="A0AAD5UNB1"/>
<accession>A0AAD5UNB1</accession>
<evidence type="ECO:0000256" key="10">
    <source>
        <dbReference type="ARBA" id="ARBA00022898"/>
    </source>
</evidence>
<dbReference type="PANTHER" id="PTHR45744">
    <property type="entry name" value="TYROSINE AMINOTRANSFERASE"/>
    <property type="match status" value="1"/>
</dbReference>
<evidence type="ECO:0000313" key="17">
    <source>
        <dbReference type="EMBL" id="KAJ3260083.1"/>
    </source>
</evidence>
<dbReference type="EMBL" id="JADGKB010000013">
    <property type="protein sequence ID" value="KAJ3260083.1"/>
    <property type="molecule type" value="Genomic_DNA"/>
</dbReference>
<keyword evidence="18" id="KW-1185">Reference proteome</keyword>
<keyword evidence="11" id="KW-0585">Phenylalanine catabolism</keyword>
<evidence type="ECO:0000256" key="4">
    <source>
        <dbReference type="ARBA" id="ARBA00011738"/>
    </source>
</evidence>
<dbReference type="EC" id="2.6.1.5" evidence="5"/>
<evidence type="ECO:0000256" key="9">
    <source>
        <dbReference type="ARBA" id="ARBA00022878"/>
    </source>
</evidence>
<proteinExistence type="inferred from homology"/>
<comment type="subunit">
    <text evidence="4">Homodimer.</text>
</comment>
<evidence type="ECO:0000256" key="1">
    <source>
        <dbReference type="ARBA" id="ARBA00001933"/>
    </source>
</evidence>
<dbReference type="GO" id="GO:0006572">
    <property type="term" value="P:L-tyrosine catabolic process"/>
    <property type="evidence" value="ECO:0007669"/>
    <property type="project" value="UniProtKB-KW"/>
</dbReference>
<dbReference type="Pfam" id="PF00155">
    <property type="entry name" value="Aminotran_1_2"/>
    <property type="match status" value="1"/>
</dbReference>
<evidence type="ECO:0000256" key="15">
    <source>
        <dbReference type="PIRSR" id="PIRSR000517-1"/>
    </source>
</evidence>
<evidence type="ECO:0000256" key="6">
    <source>
        <dbReference type="ARBA" id="ARBA00015959"/>
    </source>
</evidence>
<evidence type="ECO:0000256" key="13">
    <source>
        <dbReference type="ARBA" id="ARBA00047798"/>
    </source>
</evidence>
<evidence type="ECO:0000256" key="2">
    <source>
        <dbReference type="ARBA" id="ARBA00005203"/>
    </source>
</evidence>
<comment type="pathway">
    <text evidence="2">Amino-acid degradation; L-phenylalanine degradation; acetoacetate and fumarate from L-phenylalanine: step 2/6.</text>
</comment>
<reference evidence="17" key="1">
    <citation type="submission" date="2020-05" db="EMBL/GenBank/DDBJ databases">
        <title>Phylogenomic resolution of chytrid fungi.</title>
        <authorList>
            <person name="Stajich J.E."/>
            <person name="Amses K."/>
            <person name="Simmons R."/>
            <person name="Seto K."/>
            <person name="Myers J."/>
            <person name="Bonds A."/>
            <person name="Quandt C.A."/>
            <person name="Barry K."/>
            <person name="Liu P."/>
            <person name="Grigoriev I."/>
            <person name="Longcore J.E."/>
            <person name="James T.Y."/>
        </authorList>
    </citation>
    <scope>NUCLEOTIDE SEQUENCE</scope>
    <source>
        <strain evidence="17">PLAUS21</strain>
    </source>
</reference>
<evidence type="ECO:0000256" key="5">
    <source>
        <dbReference type="ARBA" id="ARBA00012749"/>
    </source>
</evidence>
<feature type="modified residue" description="N6-(pyridoxal phosphate)lysine" evidence="15">
    <location>
        <position position="242"/>
    </location>
</feature>